<dbReference type="AlphaFoldDB" id="A0A7Y9WLB5"/>
<dbReference type="EMBL" id="JACCAS010000001">
    <property type="protein sequence ID" value="NYH23035.1"/>
    <property type="molecule type" value="Genomic_DNA"/>
</dbReference>
<accession>A0A7Y9WLB5</accession>
<proteinExistence type="predicted"/>
<reference evidence="2 3" key="1">
    <citation type="submission" date="2020-07" db="EMBL/GenBank/DDBJ databases">
        <title>Exploring microbial biodiversity for novel pathways involved in the catabolism of aromatic compounds derived from lignin.</title>
        <authorList>
            <person name="Elkins J."/>
        </authorList>
    </citation>
    <scope>NUCLEOTIDE SEQUENCE [LARGE SCALE GENOMIC DNA]</scope>
    <source>
        <strain evidence="2 3">H2C3C</strain>
    </source>
</reference>
<organism evidence="2 3">
    <name type="scientific">Paraburkholderia bryophila</name>
    <dbReference type="NCBI Taxonomy" id="420952"/>
    <lineage>
        <taxon>Bacteria</taxon>
        <taxon>Pseudomonadati</taxon>
        <taxon>Pseudomonadota</taxon>
        <taxon>Betaproteobacteria</taxon>
        <taxon>Burkholderiales</taxon>
        <taxon>Burkholderiaceae</taxon>
        <taxon>Paraburkholderia</taxon>
    </lineage>
</organism>
<evidence type="ECO:0000313" key="2">
    <source>
        <dbReference type="EMBL" id="NYH23035.1"/>
    </source>
</evidence>
<dbReference type="Proteomes" id="UP000540929">
    <property type="component" value="Unassembled WGS sequence"/>
</dbReference>
<keyword evidence="1" id="KW-1133">Transmembrane helix</keyword>
<evidence type="ECO:0008006" key="4">
    <source>
        <dbReference type="Google" id="ProtNLM"/>
    </source>
</evidence>
<sequence>MSDIAILPRVFTWFIFFGLATCLILPILLILALYGLARRSSERRRVVAVNTHWLPRTWWVGFVLLLANAMLALLSTTGSAGSQSNALPGAIALAWIPLNATVWIFCLVRSRRNPML</sequence>
<evidence type="ECO:0000313" key="3">
    <source>
        <dbReference type="Proteomes" id="UP000540929"/>
    </source>
</evidence>
<comment type="caution">
    <text evidence="2">The sequence shown here is derived from an EMBL/GenBank/DDBJ whole genome shotgun (WGS) entry which is preliminary data.</text>
</comment>
<protein>
    <recommendedName>
        <fullName evidence="4">Transmembrane protein</fullName>
    </recommendedName>
</protein>
<evidence type="ECO:0000256" key="1">
    <source>
        <dbReference type="SAM" id="Phobius"/>
    </source>
</evidence>
<feature type="transmembrane region" description="Helical" evidence="1">
    <location>
        <begin position="12"/>
        <end position="36"/>
    </location>
</feature>
<dbReference type="RefSeq" id="WP_179743876.1">
    <property type="nucleotide sequence ID" value="NZ_JACCAS010000001.1"/>
</dbReference>
<gene>
    <name evidence="2" type="ORF">GGD40_002514</name>
</gene>
<name>A0A7Y9WLB5_9BURK</name>
<feature type="transmembrane region" description="Helical" evidence="1">
    <location>
        <begin position="57"/>
        <end position="74"/>
    </location>
</feature>
<keyword evidence="1" id="KW-0812">Transmembrane</keyword>
<keyword evidence="3" id="KW-1185">Reference proteome</keyword>
<keyword evidence="1" id="KW-0472">Membrane</keyword>
<feature type="transmembrane region" description="Helical" evidence="1">
    <location>
        <begin position="86"/>
        <end position="108"/>
    </location>
</feature>